<feature type="transmembrane region" description="Helical" evidence="7">
    <location>
        <begin position="284"/>
        <end position="311"/>
    </location>
</feature>
<dbReference type="Proteomes" id="UP001597151">
    <property type="component" value="Unassembled WGS sequence"/>
</dbReference>
<comment type="caution">
    <text evidence="10">The sequence shown here is derived from an EMBL/GenBank/DDBJ whole genome shotgun (WGS) entry which is preliminary data.</text>
</comment>
<dbReference type="InterPro" id="IPR003838">
    <property type="entry name" value="ABC3_permease_C"/>
</dbReference>
<evidence type="ECO:0000256" key="4">
    <source>
        <dbReference type="ARBA" id="ARBA00022989"/>
    </source>
</evidence>
<comment type="subcellular location">
    <subcellularLocation>
        <location evidence="1">Cell membrane</location>
        <topology evidence="1">Multi-pass membrane protein</topology>
    </subcellularLocation>
</comment>
<dbReference type="InterPro" id="IPR025857">
    <property type="entry name" value="MacB_PCD"/>
</dbReference>
<comment type="similarity">
    <text evidence="6">Belongs to the ABC-4 integral membrane protein family.</text>
</comment>
<name>A0ABW3TDI3_9RHOB</name>
<evidence type="ECO:0000256" key="6">
    <source>
        <dbReference type="ARBA" id="ARBA00038076"/>
    </source>
</evidence>
<dbReference type="Pfam" id="PF12704">
    <property type="entry name" value="MacB_PCD"/>
    <property type="match status" value="1"/>
</dbReference>
<evidence type="ECO:0000259" key="9">
    <source>
        <dbReference type="Pfam" id="PF12704"/>
    </source>
</evidence>
<feature type="domain" description="MacB-like periplasmic core" evidence="9">
    <location>
        <begin position="21"/>
        <end position="250"/>
    </location>
</feature>
<proteinExistence type="inferred from homology"/>
<gene>
    <name evidence="10" type="ORF">ACFQ3C_11175</name>
</gene>
<evidence type="ECO:0000256" key="1">
    <source>
        <dbReference type="ARBA" id="ARBA00004651"/>
    </source>
</evidence>
<feature type="transmembrane region" description="Helical" evidence="7">
    <location>
        <begin position="367"/>
        <end position="393"/>
    </location>
</feature>
<evidence type="ECO:0000256" key="2">
    <source>
        <dbReference type="ARBA" id="ARBA00022475"/>
    </source>
</evidence>
<evidence type="ECO:0000313" key="10">
    <source>
        <dbReference type="EMBL" id="MFD1195234.1"/>
    </source>
</evidence>
<reference evidence="11" key="1">
    <citation type="journal article" date="2019" name="Int. J. Syst. Evol. Microbiol.">
        <title>The Global Catalogue of Microorganisms (GCM) 10K type strain sequencing project: providing services to taxonomists for standard genome sequencing and annotation.</title>
        <authorList>
            <consortium name="The Broad Institute Genomics Platform"/>
            <consortium name="The Broad Institute Genome Sequencing Center for Infectious Disease"/>
            <person name="Wu L."/>
            <person name="Ma J."/>
        </authorList>
    </citation>
    <scope>NUCLEOTIDE SEQUENCE [LARGE SCALE GENOMIC DNA]</scope>
    <source>
        <strain evidence="11">CCUG 55328</strain>
    </source>
</reference>
<dbReference type="PANTHER" id="PTHR30572">
    <property type="entry name" value="MEMBRANE COMPONENT OF TRANSPORTER-RELATED"/>
    <property type="match status" value="1"/>
</dbReference>
<keyword evidence="4 7" id="KW-1133">Transmembrane helix</keyword>
<organism evidence="10 11">
    <name type="scientific">Seohaeicola saemankumensis</name>
    <dbReference type="NCBI Taxonomy" id="481181"/>
    <lineage>
        <taxon>Bacteria</taxon>
        <taxon>Pseudomonadati</taxon>
        <taxon>Pseudomonadota</taxon>
        <taxon>Alphaproteobacteria</taxon>
        <taxon>Rhodobacterales</taxon>
        <taxon>Roseobacteraceae</taxon>
        <taxon>Seohaeicola</taxon>
    </lineage>
</organism>
<dbReference type="Pfam" id="PF02687">
    <property type="entry name" value="FtsX"/>
    <property type="match status" value="1"/>
</dbReference>
<feature type="transmembrane region" description="Helical" evidence="7">
    <location>
        <begin position="335"/>
        <end position="361"/>
    </location>
</feature>
<dbReference type="PANTHER" id="PTHR30572:SF4">
    <property type="entry name" value="ABC TRANSPORTER PERMEASE YTRF"/>
    <property type="match status" value="1"/>
</dbReference>
<sequence length="410" mass="43992">MNWIESFRTAWRALRANKLRSFLTMLGIIVGVASVITMVAVGSGAQTQIAEQIRTLGANVLMVQPYTTREGGARSAAGSRHTLTESDADAIAQLQSVRASAPSVRGSVQIVSGNRNWNTTVNGTTAQMFMIREWPLAAGRYFSPGEEERAGRAALIGATVARELFGEKDPVGQEIRVLNTPFEVVGVLAAKGVSGAGRDQDDIVFVPISTAKQRLIGSASNVNRDAVGYILVTAISDGAMEHARDEIEALLRQRHRLSMGQENDFTVTIPSETMALQHASTRTFAWLLAAVASVSLIVGGISIMNIMLVSVTERTREIGLRLALGARRRDVRNQFLMEAITLCLLGGIIGLALGVGAAILIADLAGWPIFVGLDAVLLAMFFAGGIGMFFGWYPARKAARLEPVEALRTE</sequence>
<keyword evidence="3 7" id="KW-0812">Transmembrane</keyword>
<keyword evidence="2" id="KW-1003">Cell membrane</keyword>
<dbReference type="InterPro" id="IPR050250">
    <property type="entry name" value="Macrolide_Exporter_MacB"/>
</dbReference>
<dbReference type="RefSeq" id="WP_380791711.1">
    <property type="nucleotide sequence ID" value="NZ_JBHTKR010000004.1"/>
</dbReference>
<evidence type="ECO:0000256" key="3">
    <source>
        <dbReference type="ARBA" id="ARBA00022692"/>
    </source>
</evidence>
<accession>A0ABW3TDI3</accession>
<evidence type="ECO:0000256" key="5">
    <source>
        <dbReference type="ARBA" id="ARBA00023136"/>
    </source>
</evidence>
<evidence type="ECO:0000259" key="8">
    <source>
        <dbReference type="Pfam" id="PF02687"/>
    </source>
</evidence>
<keyword evidence="11" id="KW-1185">Reference proteome</keyword>
<keyword evidence="5 7" id="KW-0472">Membrane</keyword>
<feature type="domain" description="ABC3 transporter permease C-terminal" evidence="8">
    <location>
        <begin position="291"/>
        <end position="403"/>
    </location>
</feature>
<evidence type="ECO:0000313" key="11">
    <source>
        <dbReference type="Proteomes" id="UP001597151"/>
    </source>
</evidence>
<protein>
    <submittedName>
        <fullName evidence="10">ABC transporter permease</fullName>
    </submittedName>
</protein>
<evidence type="ECO:0000256" key="7">
    <source>
        <dbReference type="SAM" id="Phobius"/>
    </source>
</evidence>
<dbReference type="EMBL" id="JBHTKR010000004">
    <property type="protein sequence ID" value="MFD1195234.1"/>
    <property type="molecule type" value="Genomic_DNA"/>
</dbReference>
<feature type="transmembrane region" description="Helical" evidence="7">
    <location>
        <begin position="21"/>
        <end position="45"/>
    </location>
</feature>